<evidence type="ECO:0000313" key="2">
    <source>
        <dbReference type="Proteomes" id="UP000542742"/>
    </source>
</evidence>
<dbReference type="EMBL" id="JACHMF010000001">
    <property type="protein sequence ID" value="MBB4693436.1"/>
    <property type="molecule type" value="Genomic_DNA"/>
</dbReference>
<dbReference type="RefSeq" id="WP_184952055.1">
    <property type="nucleotide sequence ID" value="NZ_BOMC01000056.1"/>
</dbReference>
<gene>
    <name evidence="1" type="ORF">BKA14_003584</name>
</gene>
<accession>A0A7W7CRL0</accession>
<name>A0A7W7CRL0_9ACTN</name>
<dbReference type="AlphaFoldDB" id="A0A7W7CRL0"/>
<proteinExistence type="predicted"/>
<evidence type="ECO:0008006" key="3">
    <source>
        <dbReference type="Google" id="ProtNLM"/>
    </source>
</evidence>
<reference evidence="1 2" key="1">
    <citation type="submission" date="2020-08" db="EMBL/GenBank/DDBJ databases">
        <title>Sequencing the genomes of 1000 actinobacteria strains.</title>
        <authorList>
            <person name="Klenk H.-P."/>
        </authorList>
    </citation>
    <scope>NUCLEOTIDE SEQUENCE [LARGE SCALE GENOMIC DNA]</scope>
    <source>
        <strain evidence="1 2">DSM 45518</strain>
    </source>
</reference>
<comment type="caution">
    <text evidence="1">The sequence shown here is derived from an EMBL/GenBank/DDBJ whole genome shotgun (WGS) entry which is preliminary data.</text>
</comment>
<dbReference type="Pfam" id="PF14224">
    <property type="entry name" value="DUF4331"/>
    <property type="match status" value="2"/>
</dbReference>
<organism evidence="1 2">
    <name type="scientific">Paractinoplanes abujensis</name>
    <dbReference type="NCBI Taxonomy" id="882441"/>
    <lineage>
        <taxon>Bacteria</taxon>
        <taxon>Bacillati</taxon>
        <taxon>Actinomycetota</taxon>
        <taxon>Actinomycetes</taxon>
        <taxon>Micromonosporales</taxon>
        <taxon>Micromonosporaceae</taxon>
        <taxon>Paractinoplanes</taxon>
    </lineage>
</organism>
<dbReference type="Proteomes" id="UP000542742">
    <property type="component" value="Unassembled WGS sequence"/>
</dbReference>
<dbReference type="InterPro" id="IPR025566">
    <property type="entry name" value="DUF4331"/>
</dbReference>
<evidence type="ECO:0000313" key="1">
    <source>
        <dbReference type="EMBL" id="MBB4693436.1"/>
    </source>
</evidence>
<sequence length="334" mass="35477">MSHHLDSPLARQDPRLNITDQYVFDAPGATVFAMNVRTSLAGDGVPLGFHDEGRYEFKVHLDGSTVENLTFRIVFDAQDDAGQSYRVFRLSGADATDDTATGVEIAGGRTGEAVAGDGGLRVWAGRAAEPFSLDLRQLGAIDQVVQHGQSVDLAPPADVASTFAGSTVSTIVLQVPDTDADLSAGRSIRVWSVAKLATDAGGWRQINRAGLPMIWPIFRDHDSEVSSRANETQPAGDRDAYGKATENLIRATVQLLGTTTRPDAYAATVVERIFPDTLPYVTGTAAAFSFAGFNGRRLGDNAPEVMFSLVTNAAVSTGLTATASSEQFPYVIPA</sequence>
<protein>
    <recommendedName>
        <fullName evidence="3">DUF4331 domain-containing protein</fullName>
    </recommendedName>
</protein>
<keyword evidence="2" id="KW-1185">Reference proteome</keyword>